<name>A0A0R2AHV3_9LACO</name>
<reference evidence="3 4" key="1">
    <citation type="journal article" date="2015" name="Genome Announc.">
        <title>Expanding the biotechnology potential of lactobacilli through comparative genomics of 213 strains and associated genera.</title>
        <authorList>
            <person name="Sun Z."/>
            <person name="Harris H.M."/>
            <person name="McCann A."/>
            <person name="Guo C."/>
            <person name="Argimon S."/>
            <person name="Zhang W."/>
            <person name="Yang X."/>
            <person name="Jeffery I.B."/>
            <person name="Cooney J.C."/>
            <person name="Kagawa T.F."/>
            <person name="Liu W."/>
            <person name="Song Y."/>
            <person name="Salvetti E."/>
            <person name="Wrobel A."/>
            <person name="Rasinkangas P."/>
            <person name="Parkhill J."/>
            <person name="Rea M.C."/>
            <person name="O'Sullivan O."/>
            <person name="Ritari J."/>
            <person name="Douillard F.P."/>
            <person name="Paul Ross R."/>
            <person name="Yang R."/>
            <person name="Briner A.E."/>
            <person name="Felis G.E."/>
            <person name="de Vos W.M."/>
            <person name="Barrangou R."/>
            <person name="Klaenhammer T.R."/>
            <person name="Caufield P.W."/>
            <person name="Cui Y."/>
            <person name="Zhang H."/>
            <person name="O'Toole P.W."/>
        </authorList>
    </citation>
    <scope>NUCLEOTIDE SEQUENCE [LARGE SCALE GENOMIC DNA]</scope>
    <source>
        <strain evidence="3 4">DSM 20509</strain>
    </source>
</reference>
<evidence type="ECO:0000313" key="4">
    <source>
        <dbReference type="Proteomes" id="UP000051008"/>
    </source>
</evidence>
<gene>
    <name evidence="3" type="ORF">FC14_GL000309</name>
</gene>
<dbReference type="OrthoDB" id="3784230at2"/>
<evidence type="ECO:0000313" key="3">
    <source>
        <dbReference type="EMBL" id="KRM63529.1"/>
    </source>
</evidence>
<dbReference type="PATRIC" id="fig|1423718.3.peg.325"/>
<dbReference type="InterPro" id="IPR010330">
    <property type="entry name" value="CoiA_nuc"/>
</dbReference>
<sequence>MPIKLKRTIAIIVPGCHEKLILKRGLKKVAHFAHPRHGCQLFSEGESDEHLEGKKFIYHELKQAGWQVQYEAYQSELHQRPDILGQKAGCGLVAFEYQCAPISFQKLVYRSRGYKQGRLAYIWILGKRYFLKGRLTQQNAMFMHWAPNLGFYLLFLDIARKRFEIDYAIQQADFLPLKYLRHYAYSFQELIAFLHARHEICYYPLTAKQIMTQEYKFQQQIYYGSKSLASLRAYCYTKGLTLADLPKQIFIDSYHPPLYRKLLLVLRSFQLLDYQDTQAVLKDSLYLLPFVRINPHLASGGLQLT</sequence>
<dbReference type="InterPro" id="IPR057253">
    <property type="entry name" value="CoiA-like_N"/>
</dbReference>
<evidence type="ECO:0000259" key="2">
    <source>
        <dbReference type="Pfam" id="PF25164"/>
    </source>
</evidence>
<keyword evidence="4" id="KW-1185">Reference proteome</keyword>
<evidence type="ECO:0000259" key="1">
    <source>
        <dbReference type="Pfam" id="PF06054"/>
    </source>
</evidence>
<dbReference type="Pfam" id="PF06054">
    <property type="entry name" value="CoiA_nuc"/>
    <property type="match status" value="1"/>
</dbReference>
<dbReference type="EMBL" id="AYYP01000060">
    <property type="protein sequence ID" value="KRM63529.1"/>
    <property type="molecule type" value="Genomic_DNA"/>
</dbReference>
<protein>
    <submittedName>
        <fullName evidence="3">Competence protein transcription factor</fullName>
    </submittedName>
</protein>
<organism evidence="3 4">
    <name type="scientific">Ligilactobacillus agilis DSM 20509</name>
    <dbReference type="NCBI Taxonomy" id="1423718"/>
    <lineage>
        <taxon>Bacteria</taxon>
        <taxon>Bacillati</taxon>
        <taxon>Bacillota</taxon>
        <taxon>Bacilli</taxon>
        <taxon>Lactobacillales</taxon>
        <taxon>Lactobacillaceae</taxon>
        <taxon>Ligilactobacillus</taxon>
    </lineage>
</organism>
<feature type="domain" description="Competence protein CoiA-like N-terminal" evidence="2">
    <location>
        <begin position="14"/>
        <end position="41"/>
    </location>
</feature>
<dbReference type="RefSeq" id="WP_056976978.1">
    <property type="nucleotide sequence ID" value="NZ_AYYP01000060.1"/>
</dbReference>
<dbReference type="AlphaFoldDB" id="A0A0R2AHV3"/>
<dbReference type="Proteomes" id="UP000051008">
    <property type="component" value="Unassembled WGS sequence"/>
</dbReference>
<proteinExistence type="predicted"/>
<feature type="domain" description="Competence protein CoiA nuclease-like" evidence="1">
    <location>
        <begin position="46"/>
        <end position="168"/>
    </location>
</feature>
<dbReference type="Pfam" id="PF25164">
    <property type="entry name" value="CoiA_N"/>
    <property type="match status" value="1"/>
</dbReference>
<accession>A0A0R2AHV3</accession>
<comment type="caution">
    <text evidence="3">The sequence shown here is derived from an EMBL/GenBank/DDBJ whole genome shotgun (WGS) entry which is preliminary data.</text>
</comment>